<comment type="caution">
    <text evidence="2">The sequence shown here is derived from an EMBL/GenBank/DDBJ whole genome shotgun (WGS) entry which is preliminary data.</text>
</comment>
<name>A0A7W4I8I1_GLUDI</name>
<dbReference type="Proteomes" id="UP000550787">
    <property type="component" value="Unassembled WGS sequence"/>
</dbReference>
<sequence>MMAGLSSPEQVGEENIRLAGRDIPVRWRRSARARRVSLRIDPRSPAVVVTLPPRVGREAGLALLRTHAIWITTRLDRLPAESPWHDGGQVLLDGHPHTIRHCPDGRRGVWIEGDTVMVSGEAPFLRRRLAAFLRQEAGRRLGARMALLADQSGLRPRRLTVKDTSSRWGSCTSDGSVMLSWRLLMAPAEIQHYVIAHELAHLRHLNHGPDFWMLVTSLTPHRHTAEAWLRRHGPALLRAS</sequence>
<proteinExistence type="predicted"/>
<dbReference type="Pfam" id="PF01863">
    <property type="entry name" value="YgjP-like"/>
    <property type="match status" value="1"/>
</dbReference>
<evidence type="ECO:0000313" key="3">
    <source>
        <dbReference type="Proteomes" id="UP000550787"/>
    </source>
</evidence>
<gene>
    <name evidence="2" type="ORF">HLH33_18430</name>
</gene>
<dbReference type="CDD" id="cd07344">
    <property type="entry name" value="M48_yhfN_like"/>
    <property type="match status" value="1"/>
</dbReference>
<reference evidence="2 3" key="1">
    <citation type="submission" date="2020-04" db="EMBL/GenBank/DDBJ databases">
        <title>Description of novel Gluconacetobacter.</title>
        <authorList>
            <person name="Sombolestani A."/>
        </authorList>
    </citation>
    <scope>NUCLEOTIDE SEQUENCE [LARGE SCALE GENOMIC DNA]</scope>
    <source>
        <strain evidence="2 3">LMG 7603</strain>
    </source>
</reference>
<dbReference type="Gene3D" id="3.30.2010.10">
    <property type="entry name" value="Metalloproteases ('zincins'), catalytic domain"/>
    <property type="match status" value="1"/>
</dbReference>
<dbReference type="PANTHER" id="PTHR30399:SF1">
    <property type="entry name" value="UTP PYROPHOSPHATASE"/>
    <property type="match status" value="1"/>
</dbReference>
<evidence type="ECO:0000259" key="1">
    <source>
        <dbReference type="Pfam" id="PF01863"/>
    </source>
</evidence>
<dbReference type="EMBL" id="JABEQG010000068">
    <property type="protein sequence ID" value="MBB2158245.1"/>
    <property type="molecule type" value="Genomic_DNA"/>
</dbReference>
<feature type="domain" description="YgjP-like metallopeptidase" evidence="1">
    <location>
        <begin position="34"/>
        <end position="232"/>
    </location>
</feature>
<organism evidence="2 3">
    <name type="scientific">Gluconacetobacter diazotrophicus</name>
    <name type="common">Acetobacter diazotrophicus</name>
    <dbReference type="NCBI Taxonomy" id="33996"/>
    <lineage>
        <taxon>Bacteria</taxon>
        <taxon>Pseudomonadati</taxon>
        <taxon>Pseudomonadota</taxon>
        <taxon>Alphaproteobacteria</taxon>
        <taxon>Acetobacterales</taxon>
        <taxon>Acetobacteraceae</taxon>
        <taxon>Gluconacetobacter</taxon>
    </lineage>
</organism>
<dbReference type="InterPro" id="IPR002725">
    <property type="entry name" value="YgjP-like_metallopeptidase"/>
</dbReference>
<dbReference type="PANTHER" id="PTHR30399">
    <property type="entry name" value="UNCHARACTERIZED PROTEIN YGJP"/>
    <property type="match status" value="1"/>
</dbReference>
<accession>A0A7W4I8I1</accession>
<dbReference type="OMA" id="SCSYHNR"/>
<evidence type="ECO:0000313" key="2">
    <source>
        <dbReference type="EMBL" id="MBB2158245.1"/>
    </source>
</evidence>
<dbReference type="InterPro" id="IPR053136">
    <property type="entry name" value="UTP_pyrophosphatase-like"/>
</dbReference>
<dbReference type="RefSeq" id="WP_012224989.1">
    <property type="nucleotide sequence ID" value="NZ_JABEQG010000068.1"/>
</dbReference>
<dbReference type="AlphaFoldDB" id="A0A7W4I8I1"/>
<protein>
    <submittedName>
        <fullName evidence="2">M48 family metallopeptidase</fullName>
    </submittedName>
</protein>